<dbReference type="AlphaFoldDB" id="A0AAW9QP21"/>
<dbReference type="GO" id="GO:0004300">
    <property type="term" value="F:enoyl-CoA hydratase activity"/>
    <property type="evidence" value="ECO:0007669"/>
    <property type="project" value="TreeGrafter"/>
</dbReference>
<dbReference type="PANTHER" id="PTHR13078:SF56">
    <property type="entry name" value="PEROXISOMAL MULTIFUNCTIONAL ENZYME TYPE 2"/>
    <property type="match status" value="1"/>
</dbReference>
<dbReference type="InterPro" id="IPR054357">
    <property type="entry name" value="MFE-2_N"/>
</dbReference>
<keyword evidence="4" id="KW-1185">Reference proteome</keyword>
<dbReference type="Pfam" id="PF22622">
    <property type="entry name" value="MFE-2_hydrat-2_N"/>
    <property type="match status" value="1"/>
</dbReference>
<dbReference type="Proteomes" id="UP001336250">
    <property type="component" value="Unassembled WGS sequence"/>
</dbReference>
<organism evidence="3 4">
    <name type="scientific">Aquincola agrisoli</name>
    <dbReference type="NCBI Taxonomy" id="3119538"/>
    <lineage>
        <taxon>Bacteria</taxon>
        <taxon>Pseudomonadati</taxon>
        <taxon>Pseudomonadota</taxon>
        <taxon>Betaproteobacteria</taxon>
        <taxon>Burkholderiales</taxon>
        <taxon>Sphaerotilaceae</taxon>
        <taxon>Aquincola</taxon>
    </lineage>
</organism>
<dbReference type="InterPro" id="IPR002539">
    <property type="entry name" value="MaoC-like_dom"/>
</dbReference>
<dbReference type="SUPFAM" id="SSF54637">
    <property type="entry name" value="Thioesterase/thiol ester dehydrase-isomerase"/>
    <property type="match status" value="2"/>
</dbReference>
<evidence type="ECO:0000313" key="3">
    <source>
        <dbReference type="EMBL" id="MEF7617412.1"/>
    </source>
</evidence>
<dbReference type="EMBL" id="JAZIBG010000056">
    <property type="protein sequence ID" value="MEF7617412.1"/>
    <property type="molecule type" value="Genomic_DNA"/>
</dbReference>
<dbReference type="PANTHER" id="PTHR13078">
    <property type="entry name" value="PEROXISOMAL MULTIFUNCTIONAL ENZYME TYPE 2-RELATED"/>
    <property type="match status" value="1"/>
</dbReference>
<dbReference type="GO" id="GO:0006635">
    <property type="term" value="P:fatty acid beta-oxidation"/>
    <property type="evidence" value="ECO:0007669"/>
    <property type="project" value="TreeGrafter"/>
</dbReference>
<gene>
    <name evidence="3" type="ORF">V4F39_26100</name>
</gene>
<evidence type="ECO:0000259" key="2">
    <source>
        <dbReference type="Pfam" id="PF22622"/>
    </source>
</evidence>
<proteinExistence type="predicted"/>
<feature type="domain" description="MaoC-like" evidence="1">
    <location>
        <begin position="164"/>
        <end position="269"/>
    </location>
</feature>
<dbReference type="InterPro" id="IPR029069">
    <property type="entry name" value="HotDog_dom_sf"/>
</dbReference>
<protein>
    <submittedName>
        <fullName evidence="3">MaoC/PaaZ C-terminal domain-containing protein</fullName>
    </submittedName>
</protein>
<dbReference type="Pfam" id="PF01575">
    <property type="entry name" value="MaoC_dehydratas"/>
    <property type="match status" value="1"/>
</dbReference>
<dbReference type="Gene3D" id="3.10.129.10">
    <property type="entry name" value="Hotdog Thioesterase"/>
    <property type="match status" value="1"/>
</dbReference>
<name>A0AAW9QP21_9BURK</name>
<dbReference type="CDD" id="cd03448">
    <property type="entry name" value="HDE_HSD"/>
    <property type="match status" value="1"/>
</dbReference>
<comment type="caution">
    <text evidence="3">The sequence shown here is derived from an EMBL/GenBank/DDBJ whole genome shotgun (WGS) entry which is preliminary data.</text>
</comment>
<dbReference type="GO" id="GO:0003857">
    <property type="term" value="F:(3S)-3-hydroxyacyl-CoA dehydrogenase (NAD+) activity"/>
    <property type="evidence" value="ECO:0007669"/>
    <property type="project" value="TreeGrafter"/>
</dbReference>
<feature type="domain" description="Peroxisomal multifunctional enzyme type 2-like N-terminal" evidence="2">
    <location>
        <begin position="20"/>
        <end position="145"/>
    </location>
</feature>
<sequence>MPLNAAALRDWAFDERHQAITDRDTMLYALSIGFGADPMDERELPFVYEPHLQAVPTMGATLCHLGAWTKDARTGITVAKVVHGEQRMQFHAPLPPAARLVGRARVAGLEDKGADKGALMHVERTISDADSGQPLVTIVQTSFCRADGGFGEGFGSTFTPHVLPERAPDLQVDVPTRPDAALLYRLNVDRNPLHADPAFAKRAGFERPILHGLCTYGIAARVLLASLLGYQPARLRSLDARFSSAVLPGETLSFDIWRDGDVASFRAFVRARGKQVLDNGRALVA</sequence>
<reference evidence="3 4" key="1">
    <citation type="submission" date="2024-02" db="EMBL/GenBank/DDBJ databases">
        <title>Genome sequence of Aquincola sp. MAHUQ-54.</title>
        <authorList>
            <person name="Huq M.A."/>
        </authorList>
    </citation>
    <scope>NUCLEOTIDE SEQUENCE [LARGE SCALE GENOMIC DNA]</scope>
    <source>
        <strain evidence="3 4">MAHUQ-54</strain>
    </source>
</reference>
<accession>A0AAW9QP21</accession>
<evidence type="ECO:0000313" key="4">
    <source>
        <dbReference type="Proteomes" id="UP001336250"/>
    </source>
</evidence>
<dbReference type="GO" id="GO:0044594">
    <property type="term" value="F:17-beta-hydroxysteroid dehydrogenase (NAD+) activity"/>
    <property type="evidence" value="ECO:0007669"/>
    <property type="project" value="TreeGrafter"/>
</dbReference>
<evidence type="ECO:0000259" key="1">
    <source>
        <dbReference type="Pfam" id="PF01575"/>
    </source>
</evidence>
<dbReference type="RefSeq" id="WP_332293174.1">
    <property type="nucleotide sequence ID" value="NZ_JAZIBG010000056.1"/>
</dbReference>